<dbReference type="InterPro" id="IPR049945">
    <property type="entry name" value="AAA_22"/>
</dbReference>
<dbReference type="Gene3D" id="1.10.101.10">
    <property type="entry name" value="PGBD-like superfamily/PGBD"/>
    <property type="match status" value="1"/>
</dbReference>
<dbReference type="InterPro" id="IPR036366">
    <property type="entry name" value="PGBDSf"/>
</dbReference>
<dbReference type="GO" id="GO:0016887">
    <property type="term" value="F:ATP hydrolysis activity"/>
    <property type="evidence" value="ECO:0007669"/>
    <property type="project" value="InterPro"/>
</dbReference>
<dbReference type="SMART" id="SM00382">
    <property type="entry name" value="AAA"/>
    <property type="match status" value="1"/>
</dbReference>
<dbReference type="PANTHER" id="PTHR35894">
    <property type="entry name" value="GENERAL SECRETION PATHWAY PROTEIN A-RELATED"/>
    <property type="match status" value="1"/>
</dbReference>
<reference evidence="2" key="1">
    <citation type="submission" date="2018-06" db="EMBL/GenBank/DDBJ databases">
        <authorList>
            <person name="Zhirakovskaya E."/>
        </authorList>
    </citation>
    <scope>NUCLEOTIDE SEQUENCE</scope>
</reference>
<dbReference type="InterPro" id="IPR052026">
    <property type="entry name" value="ExeA_AAA_ATPase_DNA-bind"/>
</dbReference>
<protein>
    <submittedName>
        <fullName evidence="2">General secretion pathway protein A</fullName>
    </submittedName>
</protein>
<dbReference type="EMBL" id="UOFI01000190">
    <property type="protein sequence ID" value="VAW70254.1"/>
    <property type="molecule type" value="Genomic_DNA"/>
</dbReference>
<name>A0A3B0YMU6_9ZZZZ</name>
<dbReference type="CDD" id="cd00009">
    <property type="entry name" value="AAA"/>
    <property type="match status" value="1"/>
</dbReference>
<dbReference type="InterPro" id="IPR003593">
    <property type="entry name" value="AAA+_ATPase"/>
</dbReference>
<dbReference type="Gene3D" id="3.90.70.10">
    <property type="entry name" value="Cysteine proteinases"/>
    <property type="match status" value="1"/>
</dbReference>
<organism evidence="2">
    <name type="scientific">hydrothermal vent metagenome</name>
    <dbReference type="NCBI Taxonomy" id="652676"/>
    <lineage>
        <taxon>unclassified sequences</taxon>
        <taxon>metagenomes</taxon>
        <taxon>ecological metagenomes</taxon>
    </lineage>
</organism>
<dbReference type="Gene3D" id="3.40.50.300">
    <property type="entry name" value="P-loop containing nucleotide triphosphate hydrolases"/>
    <property type="match status" value="1"/>
</dbReference>
<dbReference type="Pfam" id="PF13401">
    <property type="entry name" value="AAA_22"/>
    <property type="match status" value="1"/>
</dbReference>
<evidence type="ECO:0000259" key="1">
    <source>
        <dbReference type="SMART" id="SM00382"/>
    </source>
</evidence>
<dbReference type="AlphaFoldDB" id="A0A3B0YMU6"/>
<dbReference type="SUPFAM" id="SSF47090">
    <property type="entry name" value="PGBD-like"/>
    <property type="match status" value="1"/>
</dbReference>
<accession>A0A3B0YMU6</accession>
<proteinExistence type="predicted"/>
<gene>
    <name evidence="2" type="ORF">MNBD_GAMMA09-1596</name>
</gene>
<feature type="domain" description="AAA+ ATPase" evidence="1">
    <location>
        <begin position="42"/>
        <end position="196"/>
    </location>
</feature>
<sequence>MYLEHFGLLEPPFSIAPDPRYLFMSEHHRDALAHLLYGMDSNGAFILLTGEVGTGKTTVSRCLLEQVPENTNLALVLNPKLSAIELLQVICDELRVPYNESELSVKLLVDYINRYLLSAHAKGKKTVILIEEAQNLDLDVLEQLRLLTNLETNERKLLQVILLGQPELLEVLDRPELSQLAQRITARFHIMPLNLDEVGKYIGHRLAIAGCRRPLFHGGVIKQIYKYSGGVPRLINVICDRALLGCYVSNRFEIDQKIVAKAAKETLGERKAANIKSNHSPVKNTKKIALLSVIFLLLVSALYFSGVIHLGPSEHESVDSPVVESVPEISESKVDVAQDAEPDAKEVEKTVVPVVAEAIHSQSVKVEPVKVEPAKVEPAKVEPEKTATSGVVQRDETQVNEDIMWPEDNQRLRSNIQAYQSLFERWDLSYNLIRHGTPCHYAETQGLSCLHEQATVEDLRKLNRPAVLKLQDDLNRPQYIALLELGQDTAKIAISKKVQTISLKQLKEYWKGEFTMLWRFPPGYKGEIKPGNTGETIVWLGQMLNKMDNRPDNVAGSYYDSNLIRRVKKFQLSREIDNGGVVDAKTLIFINQIVGKKTPMLESS</sequence>
<dbReference type="InterPro" id="IPR036365">
    <property type="entry name" value="PGBD-like_sf"/>
</dbReference>
<dbReference type="SUPFAM" id="SSF52540">
    <property type="entry name" value="P-loop containing nucleoside triphosphate hydrolases"/>
    <property type="match status" value="1"/>
</dbReference>
<dbReference type="InterPro" id="IPR027417">
    <property type="entry name" value="P-loop_NTPase"/>
</dbReference>
<evidence type="ECO:0000313" key="2">
    <source>
        <dbReference type="EMBL" id="VAW70254.1"/>
    </source>
</evidence>
<dbReference type="PANTHER" id="PTHR35894:SF1">
    <property type="entry name" value="PHOSPHORIBULOKINASE _ URIDINE KINASE FAMILY"/>
    <property type="match status" value="1"/>
</dbReference>